<keyword evidence="3" id="KW-0540">Nuclease</keyword>
<sequence length="700" mass="83494">MNKRINRYPFKNCNNIREILDGDILNSNLKNFSGGFCERDCKAFEDEILNIRQDLYIQIQSILKQKEVEFEGNVFEINLEFLKEYISIKRLNDMITDSRYKASKVLLKYVSYESLEKLSADSGIEERPLKIRLKNDNINIKTKKSLTYPYDNSTINDIIEKNILYINHKFYKLNEEELLRDIASSVINNKKYSVNNEYIEIISNYTIREISDILKLNVRVIPDIILDKLKVIAGKCYIENINKYKLSYSKIEFYFGINRKIFSNYMKEYNRNNEEDYETIKENIKKYNELFDKYKRQGICKSVGQICKEVGIYYNYVNFLKYDFYGEYIELEYKSKIKEIEKDLDKIIILYNDESIERMSIRDLAKKYNTNVHIVGFVLNKNGIDTSKFKDKSKRKYSFDKSFFKKVTNEEQAYYLGFIYADGGVSDDSNRYTLELSVKYEDRFILSCFKNSIKYTGRINYSYTRVDRNSDEYFKRARLFIYDKELIGDLNKLGVTGRKTFKIDFPSEDIVPKNLIPHFIRGFFDGDGTSCFSKGTLSVSFASVNNNFIVGLRDYLKQHNINLSYNSDHSDRNTYKFDIIEKCEFYQLIYKDANIYYDRKKKEFDKFFIYKQKFRYRNIYNEQFKKDICSVKLNTNLTFKKISERYNLNSDTVSKWFNKFEKNLDILAQENVEALILKLDEEVKQQNHFKYSGDLIINNI</sequence>
<feature type="coiled-coil region" evidence="1">
    <location>
        <begin position="270"/>
        <end position="297"/>
    </location>
</feature>
<evidence type="ECO:0000259" key="2">
    <source>
        <dbReference type="PROSITE" id="PS50819"/>
    </source>
</evidence>
<proteinExistence type="predicted"/>
<keyword evidence="1" id="KW-0175">Coiled coil</keyword>
<keyword evidence="3" id="KW-0378">Hydrolase</keyword>
<dbReference type="InterPro" id="IPR027434">
    <property type="entry name" value="Homing_endonucl"/>
</dbReference>
<keyword evidence="3" id="KW-0255">Endonuclease</keyword>
<evidence type="ECO:0000313" key="3">
    <source>
        <dbReference type="EMBL" id="CED94050.1"/>
    </source>
</evidence>
<dbReference type="InterPro" id="IPR004860">
    <property type="entry name" value="LAGLIDADG_dom"/>
</dbReference>
<gene>
    <name evidence="3" type="ORF">CRIB_1442</name>
</gene>
<keyword evidence="4" id="KW-1185">Reference proteome</keyword>
<feature type="domain" description="DOD-type homing endonuclease" evidence="2">
    <location>
        <begin position="415"/>
        <end position="561"/>
    </location>
</feature>
<dbReference type="InterPro" id="IPR004042">
    <property type="entry name" value="Intein_endonuc_central"/>
</dbReference>
<evidence type="ECO:0000313" key="4">
    <source>
        <dbReference type="Proteomes" id="UP000245622"/>
    </source>
</evidence>
<accession>A0A1V1I1F3</accession>
<dbReference type="GO" id="GO:0004519">
    <property type="term" value="F:endonuclease activity"/>
    <property type="evidence" value="ECO:0007669"/>
    <property type="project" value="UniProtKB-KW"/>
</dbReference>
<dbReference type="SUPFAM" id="SSF55608">
    <property type="entry name" value="Homing endonucleases"/>
    <property type="match status" value="1"/>
</dbReference>
<protein>
    <submittedName>
        <fullName evidence="3">Homing endonuclease</fullName>
    </submittedName>
</protein>
<dbReference type="Proteomes" id="UP000245622">
    <property type="component" value="Chromosome 1"/>
</dbReference>
<dbReference type="RefSeq" id="WP_180701601.1">
    <property type="nucleotide sequence ID" value="NZ_LN555523.1"/>
</dbReference>
<organism evidence="3 4">
    <name type="scientific">Romboutsia ilealis</name>
    <dbReference type="NCBI Taxonomy" id="1115758"/>
    <lineage>
        <taxon>Bacteria</taxon>
        <taxon>Bacillati</taxon>
        <taxon>Bacillota</taxon>
        <taxon>Clostridia</taxon>
        <taxon>Peptostreptococcales</taxon>
        <taxon>Peptostreptococcaceae</taxon>
        <taxon>Romboutsia</taxon>
    </lineage>
</organism>
<dbReference type="AlphaFoldDB" id="A0A1V1I1F3"/>
<dbReference type="GeneID" id="82205476"/>
<dbReference type="Gene3D" id="3.10.28.10">
    <property type="entry name" value="Homing endonucleases"/>
    <property type="match status" value="1"/>
</dbReference>
<name>A0A1V1I1F3_9FIRM</name>
<dbReference type="Pfam" id="PF14528">
    <property type="entry name" value="LAGLIDADG_3"/>
    <property type="match status" value="1"/>
</dbReference>
<dbReference type="PROSITE" id="PS50819">
    <property type="entry name" value="INTEIN_ENDONUCLEASE"/>
    <property type="match status" value="1"/>
</dbReference>
<evidence type="ECO:0000256" key="1">
    <source>
        <dbReference type="SAM" id="Coils"/>
    </source>
</evidence>
<dbReference type="EMBL" id="LN555523">
    <property type="protein sequence ID" value="CED94050.1"/>
    <property type="molecule type" value="Genomic_DNA"/>
</dbReference>
<dbReference type="KEGG" id="ril:CRIB_1442"/>
<reference evidence="3 4" key="1">
    <citation type="submission" date="2014-04" db="EMBL/GenBank/DDBJ databases">
        <authorList>
            <person name="Hornung B.V."/>
        </authorList>
    </citation>
    <scope>NUCLEOTIDE SEQUENCE [LARGE SCALE GENOMIC DNA]</scope>
    <source>
        <strain evidence="3 4">CRIB</strain>
    </source>
</reference>